<dbReference type="EMBL" id="CP144694">
    <property type="protein sequence ID" value="WVZ04137.1"/>
    <property type="molecule type" value="Genomic_DNA"/>
</dbReference>
<evidence type="ECO:0000313" key="1">
    <source>
        <dbReference type="EMBL" id="WVZ04137.1"/>
    </source>
</evidence>
<accession>A0AAQ3N761</accession>
<protein>
    <submittedName>
        <fullName evidence="1">Uncharacterized protein</fullName>
    </submittedName>
</protein>
<evidence type="ECO:0000313" key="2">
    <source>
        <dbReference type="Proteomes" id="UP001374535"/>
    </source>
</evidence>
<name>A0AAQ3N761_VIGMU</name>
<proteinExistence type="predicted"/>
<organism evidence="1 2">
    <name type="scientific">Vigna mungo</name>
    <name type="common">Black gram</name>
    <name type="synonym">Phaseolus mungo</name>
    <dbReference type="NCBI Taxonomy" id="3915"/>
    <lineage>
        <taxon>Eukaryota</taxon>
        <taxon>Viridiplantae</taxon>
        <taxon>Streptophyta</taxon>
        <taxon>Embryophyta</taxon>
        <taxon>Tracheophyta</taxon>
        <taxon>Spermatophyta</taxon>
        <taxon>Magnoliopsida</taxon>
        <taxon>eudicotyledons</taxon>
        <taxon>Gunneridae</taxon>
        <taxon>Pentapetalae</taxon>
        <taxon>rosids</taxon>
        <taxon>fabids</taxon>
        <taxon>Fabales</taxon>
        <taxon>Fabaceae</taxon>
        <taxon>Papilionoideae</taxon>
        <taxon>50 kb inversion clade</taxon>
        <taxon>NPAAA clade</taxon>
        <taxon>indigoferoid/millettioid clade</taxon>
        <taxon>Phaseoleae</taxon>
        <taxon>Vigna</taxon>
    </lineage>
</organism>
<gene>
    <name evidence="1" type="ORF">V8G54_024943</name>
</gene>
<dbReference type="Proteomes" id="UP001374535">
    <property type="component" value="Chromosome 7"/>
</dbReference>
<keyword evidence="2" id="KW-1185">Reference proteome</keyword>
<sequence length="136" mass="14943">MFLYASMNLFSVPNCVELLSSTSASLYLGTHQTLTLLSRLPLYNKKPPPILLDDEACKHFTGPSWPFMTPTLQSLPKASLLQIPMLLSADPLHKNSPIRHMHNTAISCALVSETSFQLSEPPLPSHPITNPSDPPP</sequence>
<reference evidence="1 2" key="1">
    <citation type="journal article" date="2023" name="Life. Sci Alliance">
        <title>Evolutionary insights into 3D genome organization and epigenetic landscape of Vigna mungo.</title>
        <authorList>
            <person name="Junaid A."/>
            <person name="Singh B."/>
            <person name="Bhatia S."/>
        </authorList>
    </citation>
    <scope>NUCLEOTIDE SEQUENCE [LARGE SCALE GENOMIC DNA]</scope>
    <source>
        <strain evidence="1">Urdbean</strain>
    </source>
</reference>
<dbReference type="AlphaFoldDB" id="A0AAQ3N761"/>